<reference evidence="1" key="2">
    <citation type="journal article" date="2015" name="Fish Shellfish Immunol.">
        <title>Early steps in the European eel (Anguilla anguilla)-Vibrio vulnificus interaction in the gills: Role of the RtxA13 toxin.</title>
        <authorList>
            <person name="Callol A."/>
            <person name="Pajuelo D."/>
            <person name="Ebbesson L."/>
            <person name="Teles M."/>
            <person name="MacKenzie S."/>
            <person name="Amaro C."/>
        </authorList>
    </citation>
    <scope>NUCLEOTIDE SEQUENCE</scope>
</reference>
<sequence>MKRCVPIGYI</sequence>
<evidence type="ECO:0000313" key="1">
    <source>
        <dbReference type="EMBL" id="JAH81338.1"/>
    </source>
</evidence>
<proteinExistence type="predicted"/>
<accession>A0A0E9VVS3</accession>
<organism evidence="1">
    <name type="scientific">Anguilla anguilla</name>
    <name type="common">European freshwater eel</name>
    <name type="synonym">Muraena anguilla</name>
    <dbReference type="NCBI Taxonomy" id="7936"/>
    <lineage>
        <taxon>Eukaryota</taxon>
        <taxon>Metazoa</taxon>
        <taxon>Chordata</taxon>
        <taxon>Craniata</taxon>
        <taxon>Vertebrata</taxon>
        <taxon>Euteleostomi</taxon>
        <taxon>Actinopterygii</taxon>
        <taxon>Neopterygii</taxon>
        <taxon>Teleostei</taxon>
        <taxon>Anguilliformes</taxon>
        <taxon>Anguillidae</taxon>
        <taxon>Anguilla</taxon>
    </lineage>
</organism>
<dbReference type="EMBL" id="GBXM01027239">
    <property type="protein sequence ID" value="JAH81338.1"/>
    <property type="molecule type" value="Transcribed_RNA"/>
</dbReference>
<name>A0A0E9VVS3_ANGAN</name>
<protein>
    <submittedName>
        <fullName evidence="1">Uncharacterized protein</fullName>
    </submittedName>
</protein>
<reference evidence="1" key="1">
    <citation type="submission" date="2014-11" db="EMBL/GenBank/DDBJ databases">
        <authorList>
            <person name="Amaro Gonzalez C."/>
        </authorList>
    </citation>
    <scope>NUCLEOTIDE SEQUENCE</scope>
</reference>